<proteinExistence type="predicted"/>
<dbReference type="Gene3D" id="3.30.530.20">
    <property type="match status" value="1"/>
</dbReference>
<dbReference type="SUPFAM" id="SSF55961">
    <property type="entry name" value="Bet v1-like"/>
    <property type="match status" value="1"/>
</dbReference>
<reference evidence="1 2" key="1">
    <citation type="submission" date="2018-08" db="EMBL/GenBank/DDBJ databases">
        <title>A genome reference for cultivated species of the human gut microbiota.</title>
        <authorList>
            <person name="Zou Y."/>
            <person name="Xue W."/>
            <person name="Luo G."/>
        </authorList>
    </citation>
    <scope>NUCLEOTIDE SEQUENCE [LARGE SCALE GENOMIC DNA]</scope>
    <source>
        <strain evidence="1 2">TF08-11</strain>
    </source>
</reference>
<name>A0A3E3DUK1_9FIRM</name>
<dbReference type="InterPro" id="IPR021701">
    <property type="entry name" value="DUF3284"/>
</dbReference>
<dbReference type="Proteomes" id="UP000260721">
    <property type="component" value="Unassembled WGS sequence"/>
</dbReference>
<sequence length="212" mass="24642">MHKKSFASLDKTTQKKKFSVCRLLLYWEEHKNQFLHLYHIPALKSNDILKSKSNHDMILTRNGVFIMQIQVTLKVSAQEFYDFVVSSIQANLELADSASGKEVKEGTSYKTNMKTTGKQQEKTKVKVTHLKEPEHIRTTYSSASVSSATEYKLKPIDDQKCEVTYIESNFDANHKELEFQGLKKMILERKLKKRLHDVEAYLIKKRNQPEES</sequence>
<organism evidence="1 2">
    <name type="scientific">Faecalicoccus pleomorphus</name>
    <dbReference type="NCBI Taxonomy" id="1323"/>
    <lineage>
        <taxon>Bacteria</taxon>
        <taxon>Bacillati</taxon>
        <taxon>Bacillota</taxon>
        <taxon>Erysipelotrichia</taxon>
        <taxon>Erysipelotrichales</taxon>
        <taxon>Erysipelotrichaceae</taxon>
        <taxon>Faecalicoccus</taxon>
    </lineage>
</organism>
<dbReference type="AlphaFoldDB" id="A0A3E3DUK1"/>
<gene>
    <name evidence="1" type="ORF">DXC78_11865</name>
</gene>
<evidence type="ECO:0000313" key="1">
    <source>
        <dbReference type="EMBL" id="RGD72960.1"/>
    </source>
</evidence>
<protein>
    <submittedName>
        <fullName evidence="1">DUF3284 domain-containing protein</fullName>
    </submittedName>
</protein>
<dbReference type="STRING" id="1123313.GCA_000420345_00942"/>
<comment type="caution">
    <text evidence="1">The sequence shown here is derived from an EMBL/GenBank/DDBJ whole genome shotgun (WGS) entry which is preliminary data.</text>
</comment>
<evidence type="ECO:0000313" key="2">
    <source>
        <dbReference type="Proteomes" id="UP000260721"/>
    </source>
</evidence>
<dbReference type="EMBL" id="QUSK01000036">
    <property type="protein sequence ID" value="RGD72960.1"/>
    <property type="molecule type" value="Genomic_DNA"/>
</dbReference>
<accession>A0A3E3DUK1</accession>
<dbReference type="InterPro" id="IPR023393">
    <property type="entry name" value="START-like_dom_sf"/>
</dbReference>
<dbReference type="Pfam" id="PF11687">
    <property type="entry name" value="DUF3284"/>
    <property type="match status" value="1"/>
</dbReference>